<dbReference type="SUPFAM" id="SSF49879">
    <property type="entry name" value="SMAD/FHA domain"/>
    <property type="match status" value="1"/>
</dbReference>
<feature type="transmembrane region" description="Helical" evidence="1">
    <location>
        <begin position="216"/>
        <end position="236"/>
    </location>
</feature>
<dbReference type="InterPro" id="IPR000253">
    <property type="entry name" value="FHA_dom"/>
</dbReference>
<reference evidence="3 4" key="1">
    <citation type="submission" date="2023-11" db="EMBL/GenBank/DDBJ databases">
        <title>A Novel Polar Bacteriovorax (B. antarcticus) Isolated from the Biocrust in Antarctica.</title>
        <authorList>
            <person name="Mun W."/>
            <person name="Choi S.Y."/>
            <person name="Mitchell R.J."/>
        </authorList>
    </citation>
    <scope>NUCLEOTIDE SEQUENCE [LARGE SCALE GENOMIC DNA]</scope>
    <source>
        <strain evidence="3 4">PP10</strain>
    </source>
</reference>
<protein>
    <submittedName>
        <fullName evidence="3">FHA domain-containing protein</fullName>
    </submittedName>
</protein>
<evidence type="ECO:0000313" key="4">
    <source>
        <dbReference type="Proteomes" id="UP001302274"/>
    </source>
</evidence>
<comment type="caution">
    <text evidence="3">The sequence shown here is derived from an EMBL/GenBank/DDBJ whole genome shotgun (WGS) entry which is preliminary data.</text>
</comment>
<name>A0ABU5VY77_9BACT</name>
<keyword evidence="1" id="KW-1133">Transmembrane helix</keyword>
<feature type="transmembrane region" description="Helical" evidence="1">
    <location>
        <begin position="285"/>
        <end position="305"/>
    </location>
</feature>
<feature type="transmembrane region" description="Helical" evidence="1">
    <location>
        <begin position="190"/>
        <end position="209"/>
    </location>
</feature>
<dbReference type="CDD" id="cd00060">
    <property type="entry name" value="FHA"/>
    <property type="match status" value="1"/>
</dbReference>
<dbReference type="Gene3D" id="2.60.200.20">
    <property type="match status" value="1"/>
</dbReference>
<feature type="domain" description="FHA" evidence="2">
    <location>
        <begin position="29"/>
        <end position="93"/>
    </location>
</feature>
<sequence length="614" mass="69761">MNQSTNQYRLDVRLENQTPMKIDVVDSITAGMDPRNDLVLLGNKIKNRHLVFEKKGENLALHYLGNTNQTFLNSLPLEENKTYLLEPGDKIQLTGAEIIIRSELVHVHETQKIKPVIFNSMSELTPEAEKDSILYKDNPTGSMKRQIHVRPNIVEKMDRGSLLSLWVIKLYTLVVDAFITYLILVVGLPLVFADSFALSIFNYFSSLVFPHNTHSFFSFFVAWYLLSFAQTLVFGTTFGQSILGLRNNPDNTFGKLLFFRMKTFVYSLFLLPAQNSVKNTLLFKGIRKVGIIIILLFILIAPFLLPSPYNSNLTLVTNDQRGLKELHTRTIMSYSKDLNVSLSAELPFRYYLLPTVVNATKRAFQLIDLKAGESLIVEEVDDISYESLEEQLEYGNPLYSTLHKSPLLDSTLKEKKALVESVLLLSPINLKESAKALGPFFGSGVLVKESLMNSNLKNDMVLKTYLPETPVLFLSSTQQDFFYLFGPERMRRFVADSIHRGSLVTVFEQSVFTKLIQDNNPLKPNNQNVTLLEAQDAFLHGDEQTFLTYYVGIANSLSNVKIIHAEVDLTDKAKLAVIRNIEAVQKFIKNKNVYKSFNDIKNQLAPMEKPGEKR</sequence>
<dbReference type="InterPro" id="IPR008984">
    <property type="entry name" value="SMAD_FHA_dom_sf"/>
</dbReference>
<evidence type="ECO:0000259" key="2">
    <source>
        <dbReference type="Pfam" id="PF00498"/>
    </source>
</evidence>
<evidence type="ECO:0000313" key="3">
    <source>
        <dbReference type="EMBL" id="MEA9357961.1"/>
    </source>
</evidence>
<dbReference type="RefSeq" id="WP_323578161.1">
    <property type="nucleotide sequence ID" value="NZ_JAYGJQ010000002.1"/>
</dbReference>
<dbReference type="Pfam" id="PF00498">
    <property type="entry name" value="FHA"/>
    <property type="match status" value="1"/>
</dbReference>
<gene>
    <name evidence="3" type="ORF">SHI21_17145</name>
</gene>
<dbReference type="EMBL" id="JAYGJQ010000002">
    <property type="protein sequence ID" value="MEA9357961.1"/>
    <property type="molecule type" value="Genomic_DNA"/>
</dbReference>
<organism evidence="3 4">
    <name type="scientific">Bacteriovorax antarcticus</name>
    <dbReference type="NCBI Taxonomy" id="3088717"/>
    <lineage>
        <taxon>Bacteria</taxon>
        <taxon>Pseudomonadati</taxon>
        <taxon>Bdellovibrionota</taxon>
        <taxon>Bacteriovoracia</taxon>
        <taxon>Bacteriovoracales</taxon>
        <taxon>Bacteriovoracaceae</taxon>
        <taxon>Bacteriovorax</taxon>
    </lineage>
</organism>
<proteinExistence type="predicted"/>
<dbReference type="Proteomes" id="UP001302274">
    <property type="component" value="Unassembled WGS sequence"/>
</dbReference>
<keyword evidence="4" id="KW-1185">Reference proteome</keyword>
<evidence type="ECO:0000256" key="1">
    <source>
        <dbReference type="SAM" id="Phobius"/>
    </source>
</evidence>
<keyword evidence="1" id="KW-0812">Transmembrane</keyword>
<keyword evidence="1" id="KW-0472">Membrane</keyword>
<accession>A0ABU5VY77</accession>